<feature type="region of interest" description="Disordered" evidence="2">
    <location>
        <begin position="874"/>
        <end position="901"/>
    </location>
</feature>
<sequence length="1177" mass="131587">MASKAKHRDHSDKIKSLLPLPSHRLFRVSNSLSPTNGVPTEVDSAPPAPLSSSREAFQKTEDFRRDIARLHTAYVLRESPEDLKKLIERILHIHHGDDKHKLTDVLETCIGFCVELIACGDLNSADSMAAVNEFHMLLDQIDPWSLDDADVTQLTTGVVRRQIDKIKSNYKLCDKARSTKALTLAKVIDIALGPSIAVLSLIEHATSLAPVPWLQPVIGQVVNLLQAVSQTRSNYNGMMRIAATAGEFVASLAVISSAPQHTEEVQGKLEISMHQFSEALEEIANDCHKLSKRSTLSRMIQQTALMDELQALRERLTTAIQLFQNETLVHIKLDADSFNTKFDFALLDNLPCHPDYGHNEYLQGTRDDIIDDVYDWLDEQTRDTVLWMYGAAGVGKSTLSKKLVELLRSDDRLAGGVFLRHLRTEPAGKVVQMISRQLGRMHPQTLGDIAQAARKLDNLHHTLGDYLSAYLVDPIRNLPDCQRKLAIVIDGLDEWTESKYFLQEISRISKPIPFKLILTSRSTQFIETLVESEGVSFRARGVPSVSDEVVKHYFRHHFQSDGINWRGHDPDEEKIGRLAVYSGGLLIWAAQARSLLLNKFSSRYPHETLEEILSSGGKIIGGQDRQLDRLYRDALANLVARDIRGTLHNFLEATMVLQEPLPMHDFAFLLDIPLPLVEVIHERLGVLQRQGDLGSGTISPAEHRFHASFLEFLQSADTEPDFRVNIPEAHSNMAKKCIQFIDRGLSAIVKKNFSEGSNPDLSPFRRYAIKFWLMHITKGPQRGVEDAASISALDLHDWATLFLPLVSPKSQGRYNSLNGASSPSELLHKVAVIIGNQDSSTLAYHIQCLELSAQLQPSNTETWKALAEALRDEGRSDASMTSSMITSEEPQEGKASSPVRPVANDGLRRMLLELGKSLQKRFEQHGISTDLDESIAFHKQALEVCPPQHSAYAHTLAKLGAVLKARYAHQSNPSDLDDAISSFQEVVKVRTSTDPCRASSLNDLATVLESRYRKKGQAKDIEDSISLYREALRLRPSASDAVHRRSLHNLALALEARGTKRGSASDLDESVKLNRHVLEMRQIGDPSRHLSLCNLAYALQSRFKVVRDGGDLDQAITLFKEALNLRKGPTSDRIDMLDGLALALDARYTLRGGKVDMDEAIELRRERLKVRQERDSR</sequence>
<gene>
    <name evidence="4" type="ORF">CVT26_010068</name>
</gene>
<dbReference type="AlphaFoldDB" id="A0A409VWK3"/>
<reference evidence="4 5" key="1">
    <citation type="journal article" date="2018" name="Evol. Lett.">
        <title>Horizontal gene cluster transfer increased hallucinogenic mushroom diversity.</title>
        <authorList>
            <person name="Reynolds H.T."/>
            <person name="Vijayakumar V."/>
            <person name="Gluck-Thaler E."/>
            <person name="Korotkin H.B."/>
            <person name="Matheny P.B."/>
            <person name="Slot J.C."/>
        </authorList>
    </citation>
    <scope>NUCLEOTIDE SEQUENCE [LARGE SCALE GENOMIC DNA]</scope>
    <source>
        <strain evidence="4 5">SRW20</strain>
    </source>
</reference>
<dbReference type="InterPro" id="IPR011990">
    <property type="entry name" value="TPR-like_helical_dom_sf"/>
</dbReference>
<evidence type="ECO:0000259" key="3">
    <source>
        <dbReference type="Pfam" id="PF24883"/>
    </source>
</evidence>
<comment type="caution">
    <text evidence="4">The sequence shown here is derived from an EMBL/GenBank/DDBJ whole genome shotgun (WGS) entry which is preliminary data.</text>
</comment>
<keyword evidence="1" id="KW-0677">Repeat</keyword>
<dbReference type="PANTHER" id="PTHR10039">
    <property type="entry name" value="AMELOGENIN"/>
    <property type="match status" value="1"/>
</dbReference>
<dbReference type="Proteomes" id="UP000284706">
    <property type="component" value="Unassembled WGS sequence"/>
</dbReference>
<keyword evidence="5" id="KW-1185">Reference proteome</keyword>
<dbReference type="CDD" id="cd21037">
    <property type="entry name" value="MLKL_NTD"/>
    <property type="match status" value="1"/>
</dbReference>
<organism evidence="4 5">
    <name type="scientific">Gymnopilus dilepis</name>
    <dbReference type="NCBI Taxonomy" id="231916"/>
    <lineage>
        <taxon>Eukaryota</taxon>
        <taxon>Fungi</taxon>
        <taxon>Dikarya</taxon>
        <taxon>Basidiomycota</taxon>
        <taxon>Agaricomycotina</taxon>
        <taxon>Agaricomycetes</taxon>
        <taxon>Agaricomycetidae</taxon>
        <taxon>Agaricales</taxon>
        <taxon>Agaricineae</taxon>
        <taxon>Hymenogastraceae</taxon>
        <taxon>Gymnopilus</taxon>
    </lineage>
</organism>
<dbReference type="InterPro" id="IPR059179">
    <property type="entry name" value="MLKL-like_MCAfunc"/>
</dbReference>
<dbReference type="InParanoid" id="A0A409VWK3"/>
<evidence type="ECO:0000313" key="4">
    <source>
        <dbReference type="EMBL" id="PPQ70646.1"/>
    </source>
</evidence>
<dbReference type="OrthoDB" id="3261813at2759"/>
<feature type="compositionally biased region" description="Polar residues" evidence="2">
    <location>
        <begin position="878"/>
        <end position="888"/>
    </location>
</feature>
<dbReference type="SUPFAM" id="SSF52540">
    <property type="entry name" value="P-loop containing nucleoside triphosphate hydrolases"/>
    <property type="match status" value="1"/>
</dbReference>
<feature type="compositionally biased region" description="Polar residues" evidence="2">
    <location>
        <begin position="29"/>
        <end position="38"/>
    </location>
</feature>
<feature type="domain" description="Nephrocystin 3-like N-terminal" evidence="3">
    <location>
        <begin position="371"/>
        <end position="521"/>
    </location>
</feature>
<protein>
    <recommendedName>
        <fullName evidence="3">Nephrocystin 3-like N-terminal domain-containing protein</fullName>
    </recommendedName>
</protein>
<dbReference type="InterPro" id="IPR056884">
    <property type="entry name" value="NPHP3-like_N"/>
</dbReference>
<dbReference type="Gene3D" id="3.40.50.300">
    <property type="entry name" value="P-loop containing nucleotide triphosphate hydrolases"/>
    <property type="match status" value="1"/>
</dbReference>
<dbReference type="SUPFAM" id="SSF48452">
    <property type="entry name" value="TPR-like"/>
    <property type="match status" value="2"/>
</dbReference>
<evidence type="ECO:0000256" key="2">
    <source>
        <dbReference type="SAM" id="MobiDB-lite"/>
    </source>
</evidence>
<dbReference type="Gene3D" id="1.20.930.20">
    <property type="entry name" value="Adaptor protein Cbl, N-terminal domain"/>
    <property type="match status" value="1"/>
</dbReference>
<evidence type="ECO:0000313" key="5">
    <source>
        <dbReference type="Proteomes" id="UP000284706"/>
    </source>
</evidence>
<accession>A0A409VWK3</accession>
<dbReference type="Pfam" id="PF24883">
    <property type="entry name" value="NPHP3_N"/>
    <property type="match status" value="1"/>
</dbReference>
<feature type="region of interest" description="Disordered" evidence="2">
    <location>
        <begin position="29"/>
        <end position="53"/>
    </location>
</feature>
<dbReference type="EMBL" id="NHYE01005533">
    <property type="protein sequence ID" value="PPQ70646.1"/>
    <property type="molecule type" value="Genomic_DNA"/>
</dbReference>
<dbReference type="PANTHER" id="PTHR10039:SF14">
    <property type="entry name" value="NACHT DOMAIN-CONTAINING PROTEIN"/>
    <property type="match status" value="1"/>
</dbReference>
<dbReference type="GO" id="GO:0007166">
    <property type="term" value="P:cell surface receptor signaling pathway"/>
    <property type="evidence" value="ECO:0007669"/>
    <property type="project" value="InterPro"/>
</dbReference>
<proteinExistence type="predicted"/>
<dbReference type="InterPro" id="IPR036537">
    <property type="entry name" value="Adaptor_Cbl_N_dom_sf"/>
</dbReference>
<evidence type="ECO:0000256" key="1">
    <source>
        <dbReference type="ARBA" id="ARBA00022737"/>
    </source>
</evidence>
<dbReference type="Gene3D" id="1.25.40.10">
    <property type="entry name" value="Tetratricopeptide repeat domain"/>
    <property type="match status" value="1"/>
</dbReference>
<name>A0A409VWK3_9AGAR</name>
<dbReference type="InterPro" id="IPR027417">
    <property type="entry name" value="P-loop_NTPase"/>
</dbReference>